<keyword evidence="2" id="KW-1185">Reference proteome</keyword>
<dbReference type="OrthoDB" id="7170694at2"/>
<name>A0A222GCF8_9GAMM</name>
<evidence type="ECO:0000313" key="1">
    <source>
        <dbReference type="EMBL" id="ASP49054.1"/>
    </source>
</evidence>
<accession>A0A222GCF8</accession>
<dbReference type="EMBL" id="CP020465">
    <property type="protein sequence ID" value="ASP49054.1"/>
    <property type="molecule type" value="Genomic_DNA"/>
</dbReference>
<gene>
    <name evidence="1" type="ORF">B5D82_15525</name>
</gene>
<evidence type="ECO:0000313" key="2">
    <source>
        <dbReference type="Proteomes" id="UP000202259"/>
    </source>
</evidence>
<reference evidence="1 2" key="1">
    <citation type="submission" date="2017-08" db="EMBL/GenBank/DDBJ databases">
        <title>Complete genome of Colwellia sp. NB097-1, a psychrophile bacterium ioslated from Bering Sea.</title>
        <authorList>
            <person name="Chen X."/>
        </authorList>
    </citation>
    <scope>NUCLEOTIDE SEQUENCE [LARGE SCALE GENOMIC DNA]</scope>
    <source>
        <strain evidence="1 2">NB097-1</strain>
    </source>
</reference>
<organism evidence="1 2">
    <name type="scientific">Cognaticolwellia beringensis</name>
    <dbReference type="NCBI Taxonomy" id="1967665"/>
    <lineage>
        <taxon>Bacteria</taxon>
        <taxon>Pseudomonadati</taxon>
        <taxon>Pseudomonadota</taxon>
        <taxon>Gammaproteobacteria</taxon>
        <taxon>Alteromonadales</taxon>
        <taxon>Colwelliaceae</taxon>
        <taxon>Cognaticolwellia</taxon>
    </lineage>
</organism>
<protein>
    <submittedName>
        <fullName evidence="1">Uncharacterized protein</fullName>
    </submittedName>
</protein>
<proteinExistence type="predicted"/>
<dbReference type="RefSeq" id="WP_081152796.1">
    <property type="nucleotide sequence ID" value="NZ_CP020465.1"/>
</dbReference>
<dbReference type="AlphaFoldDB" id="A0A222GCF8"/>
<sequence length="260" mass="28289">MLANLFSPKAIIDENTKNWILDTFAWAIENFDINVLKDDARLILPTNEFYPGTVTSIEEMAQAMFIKTKNYAGMQKWPIELTSAAPTSTTAIEDLSLGAIIRGEHAEVDVNMSNAPLMLGFTQNQVNQPQDLIAGISQALASILVVSNKVLPPGGKEYLPQAIDLVACFMGFGVIFANTAYQFRGGCGSCNNASLNRKAALTEPETLYALALFCVLKKEPVKNVKGHLKSHLKKDFVSAYKSIEQSISSTTQPALLALVS</sequence>
<dbReference type="KEGG" id="cber:B5D82_15525"/>
<dbReference type="Proteomes" id="UP000202259">
    <property type="component" value="Chromosome"/>
</dbReference>